<name>A0A1R2AY92_9CILI</name>
<evidence type="ECO:0000256" key="1">
    <source>
        <dbReference type="SAM" id="Coils"/>
    </source>
</evidence>
<feature type="coiled-coil region" evidence="1">
    <location>
        <begin position="332"/>
        <end position="366"/>
    </location>
</feature>
<organism evidence="3 4">
    <name type="scientific">Stentor coeruleus</name>
    <dbReference type="NCBI Taxonomy" id="5963"/>
    <lineage>
        <taxon>Eukaryota</taxon>
        <taxon>Sar</taxon>
        <taxon>Alveolata</taxon>
        <taxon>Ciliophora</taxon>
        <taxon>Postciliodesmatophora</taxon>
        <taxon>Heterotrichea</taxon>
        <taxon>Heterotrichida</taxon>
        <taxon>Stentoridae</taxon>
        <taxon>Stentor</taxon>
    </lineage>
</organism>
<evidence type="ECO:0000313" key="4">
    <source>
        <dbReference type="Proteomes" id="UP000187209"/>
    </source>
</evidence>
<dbReference type="Proteomes" id="UP000187209">
    <property type="component" value="Unassembled WGS sequence"/>
</dbReference>
<reference evidence="3 4" key="1">
    <citation type="submission" date="2016-11" db="EMBL/GenBank/DDBJ databases">
        <title>The macronuclear genome of Stentor coeruleus: a giant cell with tiny introns.</title>
        <authorList>
            <person name="Slabodnick M."/>
            <person name="Ruby J.G."/>
            <person name="Reiff S.B."/>
            <person name="Swart E.C."/>
            <person name="Gosai S."/>
            <person name="Prabakaran S."/>
            <person name="Witkowska E."/>
            <person name="Larue G.E."/>
            <person name="Fisher S."/>
            <person name="Freeman R.M."/>
            <person name="Gunawardena J."/>
            <person name="Chu W."/>
            <person name="Stover N.A."/>
            <person name="Gregory B.D."/>
            <person name="Nowacki M."/>
            <person name="Derisi J."/>
            <person name="Roy S.W."/>
            <person name="Marshall W.F."/>
            <person name="Sood P."/>
        </authorList>
    </citation>
    <scope>NUCLEOTIDE SEQUENCE [LARGE SCALE GENOMIC DNA]</scope>
    <source>
        <strain evidence="3">WM001</strain>
    </source>
</reference>
<comment type="caution">
    <text evidence="3">The sequence shown here is derived from an EMBL/GenBank/DDBJ whole genome shotgun (WGS) entry which is preliminary data.</text>
</comment>
<protein>
    <submittedName>
        <fullName evidence="3">Uncharacterized protein</fullName>
    </submittedName>
</protein>
<feature type="coiled-coil region" evidence="1">
    <location>
        <begin position="111"/>
        <end position="159"/>
    </location>
</feature>
<proteinExistence type="predicted"/>
<dbReference type="AlphaFoldDB" id="A0A1R2AY92"/>
<dbReference type="OrthoDB" id="6516566at2759"/>
<evidence type="ECO:0000313" key="3">
    <source>
        <dbReference type="EMBL" id="OMJ69472.1"/>
    </source>
</evidence>
<gene>
    <name evidence="3" type="ORF">SteCoe_32801</name>
</gene>
<accession>A0A1R2AY92</accession>
<dbReference type="EMBL" id="MPUH01001194">
    <property type="protein sequence ID" value="OMJ69472.1"/>
    <property type="molecule type" value="Genomic_DNA"/>
</dbReference>
<feature type="region of interest" description="Disordered" evidence="2">
    <location>
        <begin position="473"/>
        <end position="496"/>
    </location>
</feature>
<sequence>MEIKQREYCLSRCKTVSIRSSRLKSSRTVSSTTQLSLTQRSLKPKPNLLEKLQNRKGNTMQKVSSEYASVVIKAFILPLMNDNVQSAKEVRRLVLMNGLKPARKENTNKLSIMLNLELKLAQKKLSKLKRRFDVVNSENEEFKKQIEEYKKSLHRNTATYQDLSFYKEKYGQPEEKKSSILAVKTLEYKFAAQTIYEKMIDLYFSLHKEQDSNSFLRKAKIQSKFYNVNNMMISAIVGEMLKNIYLSNAALFSKEKNEYMLRGAVIYIRRNCDNISLKEEIQMNEIKKVYTEIPKILDRLIILNNTRSQTFQHIKSMKFNIISKVNNQTTNLKQAQYECDKLYKDFENLEIKYSNLLLEFESTREKVNAKEAQDRKLNSELLCKVCLKNYFEDNNFNWSCCRHTTEWNGFTYWCCGEKFKNSLGCIKSKHIPENFAALKTADSPSKNDVDFCVSCKEQGHMFNSCSKDPNGEMNVKSLSTRSRSETDLGRNRGQGKVVRQNSSRIIKYEWNADKVLKKRIKIL</sequence>
<keyword evidence="1" id="KW-0175">Coiled coil</keyword>
<keyword evidence="4" id="KW-1185">Reference proteome</keyword>
<evidence type="ECO:0000256" key="2">
    <source>
        <dbReference type="SAM" id="MobiDB-lite"/>
    </source>
</evidence>